<dbReference type="AlphaFoldDB" id="A0A7J4IZI8"/>
<sequence length="420" mass="48865">MNGIRDALLLQKRELEKYFKEAYMERDEKLAPAKDDLIRVIIGPRRAGKSFFVMHALKIKGKFGYANFDDEQLIKTDNFDELLAIIDSLYGRPETLLLDEIQNLENWELIANRLQRQGRKLFITGSNSNLLSRELATHLTGRHLQITVFPFSFKEFIKLQKEELTGPENCTKLFEYAANGGYPEPLVKSIDRKNYLSTLFSSIIYKDIVKRYGIRKPQAIEDLAEFLLSNVGNEYSYQRLSEFTKSRSPHTTQKYVGYLEEAFLLFSLRRFSYKTREQLTANKKIYAIDTGFISAKSTKSTQDIGKLYENIAAIYLKKKETEGKIQLFFWKNAQQEEVDFVIKKGAKITSLIQTCYDISGPDTKKREVRALIKAKQELKCSNLIILTNAYENEEEAEWYGDRAKIKFMPLWKWLLENSSE</sequence>
<proteinExistence type="predicted"/>
<dbReference type="PANTHER" id="PTHR33295:SF8">
    <property type="entry name" value="AAA+ ATPASE DOMAIN-CONTAINING PROTEIN"/>
    <property type="match status" value="1"/>
</dbReference>
<dbReference type="SUPFAM" id="SSF52540">
    <property type="entry name" value="P-loop containing nucleoside triphosphate hydrolases"/>
    <property type="match status" value="1"/>
</dbReference>
<protein>
    <submittedName>
        <fullName evidence="3">ATP-binding protein</fullName>
    </submittedName>
</protein>
<dbReference type="InterPro" id="IPR025420">
    <property type="entry name" value="DUF4143"/>
</dbReference>
<feature type="domain" description="AAA" evidence="1">
    <location>
        <begin position="38"/>
        <end position="156"/>
    </location>
</feature>
<keyword evidence="3" id="KW-0547">Nucleotide-binding</keyword>
<reference evidence="4" key="1">
    <citation type="journal article" date="2020" name="bioRxiv">
        <title>A rank-normalized archaeal taxonomy based on genome phylogeny resolves widespread incomplete and uneven classifications.</title>
        <authorList>
            <person name="Rinke C."/>
            <person name="Chuvochina M."/>
            <person name="Mussig A.J."/>
            <person name="Chaumeil P.-A."/>
            <person name="Waite D.W."/>
            <person name="Whitman W.B."/>
            <person name="Parks D.H."/>
            <person name="Hugenholtz P."/>
        </authorList>
    </citation>
    <scope>NUCLEOTIDE SEQUENCE [LARGE SCALE GENOMIC DNA]</scope>
</reference>
<dbReference type="Pfam" id="PF13635">
    <property type="entry name" value="DUF4143"/>
    <property type="match status" value="1"/>
</dbReference>
<dbReference type="InterPro" id="IPR027417">
    <property type="entry name" value="P-loop_NTPase"/>
</dbReference>
<organism evidence="3 4">
    <name type="scientific">Candidatus Iainarchaeum sp</name>
    <dbReference type="NCBI Taxonomy" id="3101447"/>
    <lineage>
        <taxon>Archaea</taxon>
        <taxon>Candidatus Iainarchaeota</taxon>
        <taxon>Candidatus Iainarchaeia</taxon>
        <taxon>Candidatus Iainarchaeales</taxon>
        <taxon>Candidatus Iainarchaeaceae</taxon>
        <taxon>Candidatus Iainarchaeum</taxon>
    </lineage>
</organism>
<accession>A0A7J4IZI8</accession>
<evidence type="ECO:0000313" key="3">
    <source>
        <dbReference type="EMBL" id="HIH10270.1"/>
    </source>
</evidence>
<dbReference type="EMBL" id="DUGC01000101">
    <property type="protein sequence ID" value="HIH10270.1"/>
    <property type="molecule type" value="Genomic_DNA"/>
</dbReference>
<keyword evidence="3" id="KW-0067">ATP-binding</keyword>
<gene>
    <name evidence="3" type="ORF">HA254_06420</name>
</gene>
<dbReference type="Pfam" id="PF13173">
    <property type="entry name" value="AAA_14"/>
    <property type="match status" value="1"/>
</dbReference>
<feature type="domain" description="DUF4143" evidence="2">
    <location>
        <begin position="206"/>
        <end position="348"/>
    </location>
</feature>
<comment type="caution">
    <text evidence="3">The sequence shown here is derived from an EMBL/GenBank/DDBJ whole genome shotgun (WGS) entry which is preliminary data.</text>
</comment>
<evidence type="ECO:0000259" key="2">
    <source>
        <dbReference type="Pfam" id="PF13635"/>
    </source>
</evidence>
<evidence type="ECO:0000313" key="4">
    <source>
        <dbReference type="Proteomes" id="UP000565078"/>
    </source>
</evidence>
<dbReference type="PANTHER" id="PTHR33295">
    <property type="entry name" value="ATPASE"/>
    <property type="match status" value="1"/>
</dbReference>
<evidence type="ECO:0000259" key="1">
    <source>
        <dbReference type="Pfam" id="PF13173"/>
    </source>
</evidence>
<name>A0A7J4IZI8_9ARCH</name>
<dbReference type="InterPro" id="IPR041682">
    <property type="entry name" value="AAA_14"/>
</dbReference>
<dbReference type="Proteomes" id="UP000565078">
    <property type="component" value="Unassembled WGS sequence"/>
</dbReference>
<dbReference type="GO" id="GO:0005524">
    <property type="term" value="F:ATP binding"/>
    <property type="evidence" value="ECO:0007669"/>
    <property type="project" value="UniProtKB-KW"/>
</dbReference>